<dbReference type="InterPro" id="IPR016035">
    <property type="entry name" value="Acyl_Trfase/lysoPLipase"/>
</dbReference>
<gene>
    <name evidence="7" type="ORF">M408DRAFT_31032</name>
</gene>
<dbReference type="EMBL" id="KN824585">
    <property type="protein sequence ID" value="KIM19657.1"/>
    <property type="molecule type" value="Genomic_DNA"/>
</dbReference>
<accession>A0A0C2WPV9</accession>
<keyword evidence="1" id="KW-0677">Repeat</keyword>
<evidence type="ECO:0000256" key="3">
    <source>
        <dbReference type="PROSITE-ProRule" id="PRU01161"/>
    </source>
</evidence>
<dbReference type="InterPro" id="IPR007111">
    <property type="entry name" value="NACHT_NTPase"/>
</dbReference>
<evidence type="ECO:0000259" key="5">
    <source>
        <dbReference type="PROSITE" id="PS50837"/>
    </source>
</evidence>
<proteinExistence type="predicted"/>
<dbReference type="PROSITE" id="PS51635">
    <property type="entry name" value="PNPLA"/>
    <property type="match status" value="1"/>
</dbReference>
<feature type="compositionally biased region" description="Acidic residues" evidence="4">
    <location>
        <begin position="41"/>
        <end position="53"/>
    </location>
</feature>
<dbReference type="GO" id="GO:0046486">
    <property type="term" value="P:glycerolipid metabolic process"/>
    <property type="evidence" value="ECO:0007669"/>
    <property type="project" value="UniProtKB-ARBA"/>
</dbReference>
<dbReference type="PANTHER" id="PTHR10039:SF17">
    <property type="entry name" value="FUNGAL STAND N-TERMINAL GOODBYE DOMAIN-CONTAINING PROTEIN-RELATED"/>
    <property type="match status" value="1"/>
</dbReference>
<keyword evidence="8" id="KW-1185">Reference proteome</keyword>
<dbReference type="Gene3D" id="3.40.1090.10">
    <property type="entry name" value="Cytosolic phospholipase A2 catalytic domain"/>
    <property type="match status" value="1"/>
</dbReference>
<evidence type="ECO:0000256" key="4">
    <source>
        <dbReference type="SAM" id="MobiDB-lite"/>
    </source>
</evidence>
<dbReference type="HOGENOM" id="CLU_000288_6_11_1"/>
<name>A0A0C2WPV9_SERVB</name>
<dbReference type="InterPro" id="IPR027417">
    <property type="entry name" value="P-loop_NTPase"/>
</dbReference>
<dbReference type="Gene3D" id="3.40.50.300">
    <property type="entry name" value="P-loop containing nucleotide triphosphate hydrolases"/>
    <property type="match status" value="1"/>
</dbReference>
<dbReference type="Pfam" id="PF24883">
    <property type="entry name" value="NPHP3_N"/>
    <property type="match status" value="1"/>
</dbReference>
<dbReference type="InterPro" id="IPR056884">
    <property type="entry name" value="NPHP3-like_N"/>
</dbReference>
<evidence type="ECO:0000259" key="6">
    <source>
        <dbReference type="PROSITE" id="PS51635"/>
    </source>
</evidence>
<sequence>MKSKNALNLASFDGGGICGMSQLEILNHIMHQLNWDNKPDETDEGNETDETGETDGSHRRGLPCEHFDLLGGSGTGGLIAILLARLRMSVEEVSEELQGIMKQVFNPKEISASERTDALKKCMEDILKKKDLPVDLQLTETKREGCASFVVASPSTDAKSTIRLRTYTVGHQRPSAITVVEAVLATCATQPDFAAVTFGTRHNTRKYIAASGAGNPIHEVITEAHLLFGGDANVACLLSLGAGHPGIIPSPQDENEVALHKVVRDMMHNCQQRAQEVDERISRTGIYSRFSVDHGMQSDPAGKLDDPSWATAQMADYLSRQETGERLQLLAHNCGLAKGPVTLNQLKHAVVSAAPGHVATIVQQSVETLISNHDDEIIARLRTRDLVFESQVGTCLEGTRQDILEGFRTWLADLQSRNILWINGNSGVGKTAIASTIIEELRSSNLLGSSLFLQRELASTMTSSGLWRTVAYDLAQRHPGIRGQLVAALTTHPDLPTTSNVDALFRELLYEPLTKSGNMQTEKPLVVVLDAIDECGGINGRHSDNIKDLMRTLKRWSELPAKFKIIVTSRRESDIEELFLNTAHHPIEVTSGDAVTPETRADIRTLIVHELGRLQAQNTSLPPDWPGEEVISWLVDISKGLFICPTTVMKMLAREDPRPMLRQVLIECTGDMAELYTLVLETLFSIPSEDDIRNFRAVMGAIIFTRESLDEASLVHFLHIEESKLKDILTGLHSVLDCGNTIKVHHQSFVDFLIDADDCPSSFLINKERETRNLALCCLDTMKRHLRFNICNLESSYVRNQDVPDLAQRVDEFIPPYLSYSSRYWAVHLVETTYDEDINGSLQNFMDEQFLLWLE</sequence>
<evidence type="ECO:0000313" key="8">
    <source>
        <dbReference type="Proteomes" id="UP000054097"/>
    </source>
</evidence>
<dbReference type="Proteomes" id="UP000054097">
    <property type="component" value="Unassembled WGS sequence"/>
</dbReference>
<dbReference type="OrthoDB" id="163438at2759"/>
<evidence type="ECO:0000256" key="2">
    <source>
        <dbReference type="ARBA" id="ARBA00023098"/>
    </source>
</evidence>
<feature type="short sequence motif" description="GXGXXG" evidence="3">
    <location>
        <begin position="14"/>
        <end position="19"/>
    </location>
</feature>
<organism evidence="7 8">
    <name type="scientific">Serendipita vermifera MAFF 305830</name>
    <dbReference type="NCBI Taxonomy" id="933852"/>
    <lineage>
        <taxon>Eukaryota</taxon>
        <taxon>Fungi</taxon>
        <taxon>Dikarya</taxon>
        <taxon>Basidiomycota</taxon>
        <taxon>Agaricomycotina</taxon>
        <taxon>Agaricomycetes</taxon>
        <taxon>Sebacinales</taxon>
        <taxon>Serendipitaceae</taxon>
        <taxon>Serendipita</taxon>
    </lineage>
</organism>
<protein>
    <recommendedName>
        <fullName evidence="9">PNPLA domain-containing protein</fullName>
    </recommendedName>
</protein>
<feature type="non-terminal residue" evidence="7">
    <location>
        <position position="855"/>
    </location>
</feature>
<reference evidence="7 8" key="1">
    <citation type="submission" date="2014-04" db="EMBL/GenBank/DDBJ databases">
        <authorList>
            <consortium name="DOE Joint Genome Institute"/>
            <person name="Kuo A."/>
            <person name="Zuccaro A."/>
            <person name="Kohler A."/>
            <person name="Nagy L.G."/>
            <person name="Floudas D."/>
            <person name="Copeland A."/>
            <person name="Barry K.W."/>
            <person name="Cichocki N."/>
            <person name="Veneault-Fourrey C."/>
            <person name="LaButti K."/>
            <person name="Lindquist E.A."/>
            <person name="Lipzen A."/>
            <person name="Lundell T."/>
            <person name="Morin E."/>
            <person name="Murat C."/>
            <person name="Sun H."/>
            <person name="Tunlid A."/>
            <person name="Henrissat B."/>
            <person name="Grigoriev I.V."/>
            <person name="Hibbett D.S."/>
            <person name="Martin F."/>
            <person name="Nordberg H.P."/>
            <person name="Cantor M.N."/>
            <person name="Hua S.X."/>
        </authorList>
    </citation>
    <scope>NUCLEOTIDE SEQUENCE [LARGE SCALE GENOMIC DNA]</scope>
    <source>
        <strain evidence="7 8">MAFF 305830</strain>
    </source>
</reference>
<feature type="region of interest" description="Disordered" evidence="4">
    <location>
        <begin position="36"/>
        <end position="60"/>
    </location>
</feature>
<dbReference type="SUPFAM" id="SSF52151">
    <property type="entry name" value="FabD/lysophospholipase-like"/>
    <property type="match status" value="1"/>
</dbReference>
<feature type="domain" description="NACHT" evidence="5">
    <location>
        <begin position="418"/>
        <end position="570"/>
    </location>
</feature>
<evidence type="ECO:0000256" key="1">
    <source>
        <dbReference type="ARBA" id="ARBA00022737"/>
    </source>
</evidence>
<comment type="caution">
    <text evidence="3">Lacks conserved residue(s) required for the propagation of feature annotation.</text>
</comment>
<reference evidence="8" key="2">
    <citation type="submission" date="2015-01" db="EMBL/GenBank/DDBJ databases">
        <title>Evolutionary Origins and Diversification of the Mycorrhizal Mutualists.</title>
        <authorList>
            <consortium name="DOE Joint Genome Institute"/>
            <consortium name="Mycorrhizal Genomics Consortium"/>
            <person name="Kohler A."/>
            <person name="Kuo A."/>
            <person name="Nagy L.G."/>
            <person name="Floudas D."/>
            <person name="Copeland A."/>
            <person name="Barry K.W."/>
            <person name="Cichocki N."/>
            <person name="Veneault-Fourrey C."/>
            <person name="LaButti K."/>
            <person name="Lindquist E.A."/>
            <person name="Lipzen A."/>
            <person name="Lundell T."/>
            <person name="Morin E."/>
            <person name="Murat C."/>
            <person name="Riley R."/>
            <person name="Ohm R."/>
            <person name="Sun H."/>
            <person name="Tunlid A."/>
            <person name="Henrissat B."/>
            <person name="Grigoriev I.V."/>
            <person name="Hibbett D.S."/>
            <person name="Martin F."/>
        </authorList>
    </citation>
    <scope>NUCLEOTIDE SEQUENCE [LARGE SCALE GENOMIC DNA]</scope>
    <source>
        <strain evidence="8">MAFF 305830</strain>
    </source>
</reference>
<evidence type="ECO:0008006" key="9">
    <source>
        <dbReference type="Google" id="ProtNLM"/>
    </source>
</evidence>
<keyword evidence="2" id="KW-0443">Lipid metabolism</keyword>
<dbReference type="PROSITE" id="PS50837">
    <property type="entry name" value="NACHT"/>
    <property type="match status" value="1"/>
</dbReference>
<dbReference type="InterPro" id="IPR002641">
    <property type="entry name" value="PNPLA_dom"/>
</dbReference>
<dbReference type="PANTHER" id="PTHR10039">
    <property type="entry name" value="AMELOGENIN"/>
    <property type="match status" value="1"/>
</dbReference>
<feature type="domain" description="PNPLA" evidence="6">
    <location>
        <begin position="10"/>
        <end position="221"/>
    </location>
</feature>
<dbReference type="AlphaFoldDB" id="A0A0C2WPV9"/>
<dbReference type="SUPFAM" id="SSF52540">
    <property type="entry name" value="P-loop containing nucleoside triphosphate hydrolases"/>
    <property type="match status" value="1"/>
</dbReference>
<evidence type="ECO:0000313" key="7">
    <source>
        <dbReference type="EMBL" id="KIM19657.1"/>
    </source>
</evidence>
<dbReference type="Pfam" id="PF01734">
    <property type="entry name" value="Patatin"/>
    <property type="match status" value="1"/>
</dbReference>